<dbReference type="EMBL" id="QTSX02001790">
    <property type="protein sequence ID" value="KAJ9079298.1"/>
    <property type="molecule type" value="Genomic_DNA"/>
</dbReference>
<reference evidence="1" key="1">
    <citation type="submission" date="2022-04" db="EMBL/GenBank/DDBJ databases">
        <title>Genome of the entomopathogenic fungus Entomophthora muscae.</title>
        <authorList>
            <person name="Elya C."/>
            <person name="Lovett B.R."/>
            <person name="Lee E."/>
            <person name="Macias A.M."/>
            <person name="Hajek A.E."/>
            <person name="De Bivort B.L."/>
            <person name="Kasson M.T."/>
            <person name="De Fine Licht H.H."/>
            <person name="Stajich J.E."/>
        </authorList>
    </citation>
    <scope>NUCLEOTIDE SEQUENCE</scope>
    <source>
        <strain evidence="1">Berkeley</strain>
    </source>
</reference>
<evidence type="ECO:0000313" key="1">
    <source>
        <dbReference type="EMBL" id="KAJ9079298.1"/>
    </source>
</evidence>
<organism evidence="1 2">
    <name type="scientific">Entomophthora muscae</name>
    <dbReference type="NCBI Taxonomy" id="34485"/>
    <lineage>
        <taxon>Eukaryota</taxon>
        <taxon>Fungi</taxon>
        <taxon>Fungi incertae sedis</taxon>
        <taxon>Zoopagomycota</taxon>
        <taxon>Entomophthoromycotina</taxon>
        <taxon>Entomophthoromycetes</taxon>
        <taxon>Entomophthorales</taxon>
        <taxon>Entomophthoraceae</taxon>
        <taxon>Entomophthora</taxon>
    </lineage>
</organism>
<keyword evidence="2" id="KW-1185">Reference proteome</keyword>
<sequence>MFFDMEDPGSSSIFTTKAVYGIQLDPFRPHRFLSHSEDGLVNVWDRRKAAGPLLAFQADCRSQMPVVRFSPTQSNQIAVLDKEDSRVRLFSLADARDELAKEAAPVVWKSRQVLESQSSLTSFCWVPVFVCGKSNQELLCLTREGALETYPVRDASSVAWSPMGIATAELSRLSIYSSLHAEDAVSNQHPDWDMASVMHSRAKDGYGLDPSKNKKICTESPELTEVWEWVERICQMQEAGQTKVDGVELAFQGLATILSGGPSSRAPSSQTKAKDSPLPRKGSQSCIAANRLSTLSEIPIGSDVDADLISSISLRKTPSNPSERQRPAQAQPPRMLVKYRRKLLALDMLNRFDLSGRDDIDGAEANVANLEDAGQWERAAKCALLMVSLDRAVEVLQRSGVERHRLMAAALSGRSQTNTLWSEQIRVTALSLPEPSLQAVFLYAWRESWADVLEHTTLPLRDCLWIAIRFLEADDLRRYLEQSASELVLNGYIAGVLLTGLQAPAASDLIASYVDHTGDVQSAALLLSLAPRSIEPRVATCVEFYRGLLDQWGMWRARCSFDIGRRHAASRILVNLPVPPPQVVVRCNFCNANIGPPFPTPQPHNSSPNLTLAKARRSTPAATSVSSNSAPPQATASSTPQKPTACPNCKKPLPRCALCLLHLGTPADPSNPSSTGVAPPLGATSTVPLPVDNNSPTTPLSTGSVATIAPHHAADASMSPISAPPSANSFNYWFAWCQTCRHGGHASHLAQWFQRHSVCPVADCRCTCSIN</sequence>
<gene>
    <name evidence="1" type="ORF">DSO57_1036837</name>
</gene>
<protein>
    <submittedName>
        <fullName evidence="1">Uncharacterized protein</fullName>
    </submittedName>
</protein>
<name>A0ACC2TX12_9FUNG</name>
<comment type="caution">
    <text evidence="1">The sequence shown here is derived from an EMBL/GenBank/DDBJ whole genome shotgun (WGS) entry which is preliminary data.</text>
</comment>
<evidence type="ECO:0000313" key="2">
    <source>
        <dbReference type="Proteomes" id="UP001165960"/>
    </source>
</evidence>
<proteinExistence type="predicted"/>
<dbReference type="Proteomes" id="UP001165960">
    <property type="component" value="Unassembled WGS sequence"/>
</dbReference>
<accession>A0ACC2TX12</accession>